<dbReference type="SMART" id="SM00028">
    <property type="entry name" value="TPR"/>
    <property type="match status" value="2"/>
</dbReference>
<feature type="region of interest" description="Disordered" evidence="2">
    <location>
        <begin position="1"/>
        <end position="67"/>
    </location>
</feature>
<comment type="caution">
    <text evidence="3">The sequence shown here is derived from an EMBL/GenBank/DDBJ whole genome shotgun (WGS) entry which is preliminary data.</text>
</comment>
<feature type="region of interest" description="Disordered" evidence="2">
    <location>
        <begin position="253"/>
        <end position="272"/>
    </location>
</feature>
<feature type="compositionally biased region" description="Basic and acidic residues" evidence="2">
    <location>
        <begin position="1"/>
        <end position="52"/>
    </location>
</feature>
<evidence type="ECO:0000313" key="4">
    <source>
        <dbReference type="Proteomes" id="UP000266861"/>
    </source>
</evidence>
<dbReference type="InterPro" id="IPR019734">
    <property type="entry name" value="TPR_rpt"/>
</dbReference>
<dbReference type="EMBL" id="PQFF01000020">
    <property type="protein sequence ID" value="RHZ88532.1"/>
    <property type="molecule type" value="Genomic_DNA"/>
</dbReference>
<sequence length="272" mass="31219">MENKENTESMENKENMESMENKRSKESNSGKQINKESLEKRKEKELENKPISEEITTEEEEEIPKFTPEEIEKLVNLANNYKLNGNEYFLKSKYEEAIKEYEKALDTCPTEKKDERAIYWGNIGTCYVKLEKLKEAVDAYNKSLEDSPAYTKVLFRRAQANEKLHTLTSLTSALQDYKILQSSSQHQSQLNLIDRKSINSSIQRLPSLISQQQEKEKDEVIGKLKDLGNRFLGSFGLSTDNFKMVQDPNSGGYNVQFVNNSNQGDDRNGSSG</sequence>
<organism evidence="3 4">
    <name type="scientific">Diversispora epigaea</name>
    <dbReference type="NCBI Taxonomy" id="1348612"/>
    <lineage>
        <taxon>Eukaryota</taxon>
        <taxon>Fungi</taxon>
        <taxon>Fungi incertae sedis</taxon>
        <taxon>Mucoromycota</taxon>
        <taxon>Glomeromycotina</taxon>
        <taxon>Glomeromycetes</taxon>
        <taxon>Diversisporales</taxon>
        <taxon>Diversisporaceae</taxon>
        <taxon>Diversispora</taxon>
    </lineage>
</organism>
<name>A0A397JMG9_9GLOM</name>
<dbReference type="STRING" id="1348612.A0A397JMG9"/>
<proteinExistence type="predicted"/>
<dbReference type="AlphaFoldDB" id="A0A397JMG9"/>
<dbReference type="OrthoDB" id="1872379at2759"/>
<keyword evidence="1" id="KW-0802">TPR repeat</keyword>
<dbReference type="PANTHER" id="PTHR46014:SF1">
    <property type="entry name" value="TETRATRICOPEPTIDE REPEAT PROTEIN 1"/>
    <property type="match status" value="1"/>
</dbReference>
<keyword evidence="4" id="KW-1185">Reference proteome</keyword>
<dbReference type="SUPFAM" id="SSF48452">
    <property type="entry name" value="TPR-like"/>
    <property type="match status" value="1"/>
</dbReference>
<feature type="compositionally biased region" description="Polar residues" evidence="2">
    <location>
        <begin position="253"/>
        <end position="263"/>
    </location>
</feature>
<dbReference type="Proteomes" id="UP000266861">
    <property type="component" value="Unassembled WGS sequence"/>
</dbReference>
<dbReference type="Gene3D" id="1.25.40.10">
    <property type="entry name" value="Tetratricopeptide repeat domain"/>
    <property type="match status" value="1"/>
</dbReference>
<evidence type="ECO:0000256" key="2">
    <source>
        <dbReference type="SAM" id="MobiDB-lite"/>
    </source>
</evidence>
<dbReference type="Pfam" id="PF13424">
    <property type="entry name" value="TPR_12"/>
    <property type="match status" value="1"/>
</dbReference>
<dbReference type="InterPro" id="IPR011990">
    <property type="entry name" value="TPR-like_helical_dom_sf"/>
</dbReference>
<dbReference type="PANTHER" id="PTHR46014">
    <property type="entry name" value="TETRATRICOPEPTIDE REPEAT PROTEIN 1"/>
    <property type="match status" value="1"/>
</dbReference>
<protein>
    <submittedName>
        <fullName evidence="3">Uncharacterized protein</fullName>
    </submittedName>
</protein>
<reference evidence="3 4" key="1">
    <citation type="submission" date="2018-08" db="EMBL/GenBank/DDBJ databases">
        <title>Genome and evolution of the arbuscular mycorrhizal fungus Diversispora epigaea (formerly Glomus versiforme) and its bacterial endosymbionts.</title>
        <authorList>
            <person name="Sun X."/>
            <person name="Fei Z."/>
            <person name="Harrison M."/>
        </authorList>
    </citation>
    <scope>NUCLEOTIDE SEQUENCE [LARGE SCALE GENOMIC DNA]</scope>
    <source>
        <strain evidence="3 4">IT104</strain>
    </source>
</reference>
<dbReference type="InterPro" id="IPR052769">
    <property type="entry name" value="TPR_domain_protein"/>
</dbReference>
<evidence type="ECO:0000256" key="1">
    <source>
        <dbReference type="PROSITE-ProRule" id="PRU00339"/>
    </source>
</evidence>
<feature type="repeat" description="TPR" evidence="1">
    <location>
        <begin position="78"/>
        <end position="111"/>
    </location>
</feature>
<accession>A0A397JMG9</accession>
<dbReference type="PROSITE" id="PS50005">
    <property type="entry name" value="TPR"/>
    <property type="match status" value="2"/>
</dbReference>
<gene>
    <name evidence="3" type="ORF">Glove_22g129</name>
</gene>
<evidence type="ECO:0000313" key="3">
    <source>
        <dbReference type="EMBL" id="RHZ88532.1"/>
    </source>
</evidence>
<feature type="repeat" description="TPR" evidence="1">
    <location>
        <begin position="117"/>
        <end position="150"/>
    </location>
</feature>